<dbReference type="InterPro" id="IPR024977">
    <property type="entry name" value="Apc4-like_WD40_dom"/>
</dbReference>
<dbReference type="Pfam" id="PF07676">
    <property type="entry name" value="PD40"/>
    <property type="match status" value="1"/>
</dbReference>
<accession>A0A8J3HUS1</accession>
<feature type="domain" description="Anaphase-promoting complex subunit 4-like WD40" evidence="4">
    <location>
        <begin position="167"/>
        <end position="215"/>
    </location>
</feature>
<dbReference type="AlphaFoldDB" id="A0A8J3HUS1"/>
<name>A0A8J3HUS1_9CHLR</name>
<evidence type="ECO:0000256" key="3">
    <source>
        <dbReference type="PROSITE-ProRule" id="PRU00221"/>
    </source>
</evidence>
<dbReference type="InterPro" id="IPR011047">
    <property type="entry name" value="Quinoprotein_ADH-like_sf"/>
</dbReference>
<evidence type="ECO:0000313" key="6">
    <source>
        <dbReference type="Proteomes" id="UP000612362"/>
    </source>
</evidence>
<evidence type="ECO:0000259" key="4">
    <source>
        <dbReference type="Pfam" id="PF12894"/>
    </source>
</evidence>
<dbReference type="InterPro" id="IPR015943">
    <property type="entry name" value="WD40/YVTN_repeat-like_dom_sf"/>
</dbReference>
<dbReference type="SMART" id="SM00320">
    <property type="entry name" value="WD40"/>
    <property type="match status" value="3"/>
</dbReference>
<evidence type="ECO:0000256" key="2">
    <source>
        <dbReference type="ARBA" id="ARBA00022737"/>
    </source>
</evidence>
<keyword evidence="1 3" id="KW-0853">WD repeat</keyword>
<dbReference type="PANTHER" id="PTHR19848">
    <property type="entry name" value="WD40 REPEAT PROTEIN"/>
    <property type="match status" value="1"/>
</dbReference>
<keyword evidence="6" id="KW-1185">Reference proteome</keyword>
<gene>
    <name evidence="5" type="ORF">KSX_05240</name>
</gene>
<feature type="repeat" description="WD" evidence="3">
    <location>
        <begin position="170"/>
        <end position="201"/>
    </location>
</feature>
<dbReference type="Pfam" id="PF00400">
    <property type="entry name" value="WD40"/>
    <property type="match status" value="1"/>
</dbReference>
<evidence type="ECO:0000313" key="5">
    <source>
        <dbReference type="EMBL" id="GHO42361.1"/>
    </source>
</evidence>
<dbReference type="Pfam" id="PF12894">
    <property type="entry name" value="ANAPC4_WD40"/>
    <property type="match status" value="1"/>
</dbReference>
<proteinExistence type="predicted"/>
<reference evidence="5" key="1">
    <citation type="submission" date="2020-10" db="EMBL/GenBank/DDBJ databases">
        <title>Taxonomic study of unclassified bacteria belonging to the class Ktedonobacteria.</title>
        <authorList>
            <person name="Yabe S."/>
            <person name="Wang C.M."/>
            <person name="Zheng Y."/>
            <person name="Sakai Y."/>
            <person name="Cavaletti L."/>
            <person name="Monciardini P."/>
            <person name="Donadio S."/>
        </authorList>
    </citation>
    <scope>NUCLEOTIDE SEQUENCE</scope>
    <source>
        <strain evidence="5">SOSP1-1</strain>
    </source>
</reference>
<keyword evidence="2" id="KW-0677">Repeat</keyword>
<dbReference type="RefSeq" id="WP_220191908.1">
    <property type="nucleotide sequence ID" value="NZ_BNJF01000001.1"/>
</dbReference>
<protein>
    <recommendedName>
        <fullName evidence="4">Anaphase-promoting complex subunit 4-like WD40 domain-containing protein</fullName>
    </recommendedName>
</protein>
<dbReference type="SUPFAM" id="SSF50998">
    <property type="entry name" value="Quinoprotein alcohol dehydrogenase-like"/>
    <property type="match status" value="1"/>
</dbReference>
<organism evidence="5 6">
    <name type="scientific">Ktedonospora formicarum</name>
    <dbReference type="NCBI Taxonomy" id="2778364"/>
    <lineage>
        <taxon>Bacteria</taxon>
        <taxon>Bacillati</taxon>
        <taxon>Chloroflexota</taxon>
        <taxon>Ktedonobacteria</taxon>
        <taxon>Ktedonobacterales</taxon>
        <taxon>Ktedonobacteraceae</taxon>
        <taxon>Ktedonospora</taxon>
    </lineage>
</organism>
<feature type="repeat" description="WD" evidence="3">
    <location>
        <begin position="251"/>
        <end position="284"/>
    </location>
</feature>
<dbReference type="PROSITE" id="PS50082">
    <property type="entry name" value="WD_REPEATS_2"/>
    <property type="match status" value="2"/>
</dbReference>
<comment type="caution">
    <text evidence="5">The sequence shown here is derived from an EMBL/GenBank/DDBJ whole genome shotgun (WGS) entry which is preliminary data.</text>
</comment>
<dbReference type="Proteomes" id="UP000612362">
    <property type="component" value="Unassembled WGS sequence"/>
</dbReference>
<evidence type="ECO:0000256" key="1">
    <source>
        <dbReference type="ARBA" id="ARBA00022574"/>
    </source>
</evidence>
<sequence length="284" mass="30886">MNEYKEHQEAVTKLVWLDNETIISASGAASTIDKGQVSHTVRVWKAKDGTTIANYATPEGTVPFSWSPDGKRILSVERTIDANGIAELGLVNQEVWEASTGKVLAIHQGQFLMSNIDFAWSPDGKYIVTTSSMGGGAGAPPEDFRIDVWESASGQGVITNPAGERDGICVSWQPKGMWVVSGHVDGYARIWEALTGKQVQIFQPGNGSVLALDWSPDGKRIGASIGSFQALGYPTDISVWDIEQKKVLGIYEKHSNYVRSLKWSPDGMRMASTDSTTVHIWQAA</sequence>
<dbReference type="InterPro" id="IPR001680">
    <property type="entry name" value="WD40_rpt"/>
</dbReference>
<dbReference type="EMBL" id="BNJF01000001">
    <property type="protein sequence ID" value="GHO42361.1"/>
    <property type="molecule type" value="Genomic_DNA"/>
</dbReference>
<dbReference type="PANTHER" id="PTHR19848:SF8">
    <property type="entry name" value="F-BOX AND WD REPEAT DOMAIN CONTAINING 7"/>
    <property type="match status" value="1"/>
</dbReference>
<dbReference type="InterPro" id="IPR011659">
    <property type="entry name" value="WD40"/>
</dbReference>
<dbReference type="Gene3D" id="2.130.10.10">
    <property type="entry name" value="YVTN repeat-like/Quinoprotein amine dehydrogenase"/>
    <property type="match status" value="2"/>
</dbReference>
<dbReference type="PROSITE" id="PS50294">
    <property type="entry name" value="WD_REPEATS_REGION"/>
    <property type="match status" value="1"/>
</dbReference>